<evidence type="ECO:0000313" key="4">
    <source>
        <dbReference type="Proteomes" id="UP000247702"/>
    </source>
</evidence>
<keyword evidence="4" id="KW-1185">Reference proteome</keyword>
<organism evidence="2 4">
    <name type="scientific">Rhizophagus clarus</name>
    <dbReference type="NCBI Taxonomy" id="94130"/>
    <lineage>
        <taxon>Eukaryota</taxon>
        <taxon>Fungi</taxon>
        <taxon>Fungi incertae sedis</taxon>
        <taxon>Mucoromycota</taxon>
        <taxon>Glomeromycotina</taxon>
        <taxon>Glomeromycetes</taxon>
        <taxon>Glomerales</taxon>
        <taxon>Glomeraceae</taxon>
        <taxon>Rhizophagus</taxon>
    </lineage>
</organism>
<sequence length="111" mass="12950">MAQIRGELKRQKFMKNISIENEKVKNDRIAVPIGNDVAEDQMESLELDTDNDEVFYDESDKENNENNENNERDEFIRSWFEILEEEDTNNGVNNISGDEIDEDSSEFNALL</sequence>
<comment type="caution">
    <text evidence="2">The sequence shown here is derived from an EMBL/GenBank/DDBJ whole genome shotgun (WGS) entry which is preliminary data.</text>
</comment>
<dbReference type="OrthoDB" id="2410367at2759"/>
<reference evidence="3" key="2">
    <citation type="submission" date="2019-10" db="EMBL/GenBank/DDBJ databases">
        <title>Conservation and host-specific expression of non-tandemly repeated heterogenous ribosome RNA gene in arbuscular mycorrhizal fungi.</title>
        <authorList>
            <person name="Maeda T."/>
            <person name="Kobayashi Y."/>
            <person name="Nakagawa T."/>
            <person name="Ezawa T."/>
            <person name="Yamaguchi K."/>
            <person name="Bino T."/>
            <person name="Nishimoto Y."/>
            <person name="Shigenobu S."/>
            <person name="Kawaguchi M."/>
        </authorList>
    </citation>
    <scope>NUCLEOTIDE SEQUENCE</scope>
    <source>
        <strain evidence="3">HR1</strain>
    </source>
</reference>
<dbReference type="EMBL" id="BLAL01000025">
    <property type="protein sequence ID" value="GES76732.1"/>
    <property type="molecule type" value="Genomic_DNA"/>
</dbReference>
<accession>A0A2Z6RMP0</accession>
<feature type="region of interest" description="Disordered" evidence="1">
    <location>
        <begin position="87"/>
        <end position="111"/>
    </location>
</feature>
<name>A0A2Z6RMP0_9GLOM</name>
<evidence type="ECO:0000313" key="3">
    <source>
        <dbReference type="EMBL" id="GES76732.1"/>
    </source>
</evidence>
<dbReference type="AlphaFoldDB" id="A0A2Z6RMP0"/>
<evidence type="ECO:0000313" key="2">
    <source>
        <dbReference type="EMBL" id="GBB97911.1"/>
    </source>
</evidence>
<dbReference type="EMBL" id="BEXD01002335">
    <property type="protein sequence ID" value="GBB97911.1"/>
    <property type="molecule type" value="Genomic_DNA"/>
</dbReference>
<protein>
    <submittedName>
        <fullName evidence="2">Uncharacterized protein</fullName>
    </submittedName>
</protein>
<evidence type="ECO:0000256" key="1">
    <source>
        <dbReference type="SAM" id="MobiDB-lite"/>
    </source>
</evidence>
<dbReference type="Proteomes" id="UP000615446">
    <property type="component" value="Unassembled WGS sequence"/>
</dbReference>
<gene>
    <name evidence="3" type="ORF">RCL2_000412200</name>
    <name evidence="2" type="ORF">RclHR1_00310039</name>
</gene>
<reference evidence="2 4" key="1">
    <citation type="submission" date="2017-11" db="EMBL/GenBank/DDBJ databases">
        <title>The genome of Rhizophagus clarus HR1 reveals common genetic basis of auxotrophy among arbuscular mycorrhizal fungi.</title>
        <authorList>
            <person name="Kobayashi Y."/>
        </authorList>
    </citation>
    <scope>NUCLEOTIDE SEQUENCE [LARGE SCALE GENOMIC DNA]</scope>
    <source>
        <strain evidence="2 4">HR1</strain>
    </source>
</reference>
<dbReference type="Proteomes" id="UP000247702">
    <property type="component" value="Unassembled WGS sequence"/>
</dbReference>
<proteinExistence type="predicted"/>